<protein>
    <submittedName>
        <fullName evidence="2">Uncharacterized protein</fullName>
    </submittedName>
</protein>
<dbReference type="PANTHER" id="PTHR40640:SF2">
    <property type="entry name" value="GPI ANCHORED PROTEIN-RELATED"/>
    <property type="match status" value="1"/>
</dbReference>
<dbReference type="OrthoDB" id="4991875at2759"/>
<dbReference type="RefSeq" id="XP_033421878.1">
    <property type="nucleotide sequence ID" value="XM_033576023.1"/>
</dbReference>
<accession>A0A5M9MA32</accession>
<dbReference type="PANTHER" id="PTHR40640">
    <property type="entry name" value="ANCHORED GLYCOPROTEIN, PUTATIVE (AFU_ORTHOLOGUE AFUA_8G04860)-RELATED"/>
    <property type="match status" value="1"/>
</dbReference>
<evidence type="ECO:0000256" key="1">
    <source>
        <dbReference type="SAM" id="MobiDB-lite"/>
    </source>
</evidence>
<dbReference type="GeneID" id="54334162"/>
<dbReference type="Proteomes" id="UP000324241">
    <property type="component" value="Unassembled WGS sequence"/>
</dbReference>
<feature type="compositionally biased region" description="Low complexity" evidence="1">
    <location>
        <begin position="133"/>
        <end position="169"/>
    </location>
</feature>
<name>A0A5M9MA32_9EURO</name>
<gene>
    <name evidence="2" type="ORF">ATNIH1004_011461</name>
</gene>
<reference evidence="2 3" key="1">
    <citation type="submission" date="2019-08" db="EMBL/GenBank/DDBJ databases">
        <title>The genome sequence of a newly discovered highly antifungal drug resistant Aspergillus species, Aspergillus tanneri NIH 1004.</title>
        <authorList>
            <person name="Mounaud S."/>
            <person name="Singh I."/>
            <person name="Joardar V."/>
            <person name="Pakala S."/>
            <person name="Pakala S."/>
            <person name="Venepally P."/>
            <person name="Chung J.K."/>
            <person name="Losada L."/>
            <person name="Nierman W.C."/>
        </authorList>
    </citation>
    <scope>NUCLEOTIDE SEQUENCE [LARGE SCALE GENOMIC DNA]</scope>
    <source>
        <strain evidence="2 3">NIH1004</strain>
    </source>
</reference>
<evidence type="ECO:0000313" key="3">
    <source>
        <dbReference type="Proteomes" id="UP000324241"/>
    </source>
</evidence>
<sequence>MFPYIIGGPPQPLAASIIGNNATATTYKIKCAPGTNSNDCDMGPGGLTLVASPQTTVYKVDGPDPEEVDPGPEENIHLTIICSFGGKTRAVCTQVASEEDGSYTAILQESEISFMPVTITAGSITRAVAISASTPTTTAKSGSKTASTATKTSKSGTMSSSSSTVSNGGAPQVTKSARMFVGLTIMAVAAAVL</sequence>
<dbReference type="AlphaFoldDB" id="A0A5M9MA32"/>
<dbReference type="EMBL" id="QUQM01000008">
    <property type="protein sequence ID" value="KAA8642516.1"/>
    <property type="molecule type" value="Genomic_DNA"/>
</dbReference>
<feature type="region of interest" description="Disordered" evidence="1">
    <location>
        <begin position="133"/>
        <end position="171"/>
    </location>
</feature>
<proteinExistence type="predicted"/>
<comment type="caution">
    <text evidence="2">The sequence shown here is derived from an EMBL/GenBank/DDBJ whole genome shotgun (WGS) entry which is preliminary data.</text>
</comment>
<dbReference type="VEuPathDB" id="FungiDB:EYZ11_008832"/>
<evidence type="ECO:0000313" key="2">
    <source>
        <dbReference type="EMBL" id="KAA8642516.1"/>
    </source>
</evidence>
<organism evidence="2 3">
    <name type="scientific">Aspergillus tanneri</name>
    <dbReference type="NCBI Taxonomy" id="1220188"/>
    <lineage>
        <taxon>Eukaryota</taxon>
        <taxon>Fungi</taxon>
        <taxon>Dikarya</taxon>
        <taxon>Ascomycota</taxon>
        <taxon>Pezizomycotina</taxon>
        <taxon>Eurotiomycetes</taxon>
        <taxon>Eurotiomycetidae</taxon>
        <taxon>Eurotiales</taxon>
        <taxon>Aspergillaceae</taxon>
        <taxon>Aspergillus</taxon>
        <taxon>Aspergillus subgen. Circumdati</taxon>
    </lineage>
</organism>